<dbReference type="Gene3D" id="3.90.1150.10">
    <property type="entry name" value="Aspartate Aminotransferase, domain 1"/>
    <property type="match status" value="1"/>
</dbReference>
<sequence length="380" mass="42830">MKEMMIMTPGPTYVHEEVRAAMGKPIINPDLDLQFYEFYYDLCGKLQKLLHTQNQVLVLNGEGILGLEAACASLIEPGDKVLCIDNGIFGNGFGDFAKIYGGQVTYFKADYRKGINKAELENFIQKNGPFKIATLVHCETPSGITNPIDKICPLLHDQGIISIVDAVSSMGGEAIHTDQWKVDILLGGSQKCLSAPPGLTILSVSERAWDKISKRKHSIVGFYTNLSSWKNWYEEKWFPYTQPVSDLYALDKAVERILEDKGIFQRHKNIAEAVRKSIIEVGLELYPKESFSNTVTAMMVPEETTFEEINKKMLEEHRIMIAGSLGDLNGKVMRIGHMGENCYEEKLYLTLKALDTVLKELNVPVKGYLHKHFQEVYNVQ</sequence>
<keyword evidence="4" id="KW-0808">Transferase</keyword>
<evidence type="ECO:0000256" key="2">
    <source>
        <dbReference type="ARBA" id="ARBA00009236"/>
    </source>
</evidence>
<proteinExistence type="inferred from homology"/>
<evidence type="ECO:0000256" key="3">
    <source>
        <dbReference type="ARBA" id="ARBA00022576"/>
    </source>
</evidence>
<evidence type="ECO:0000256" key="8">
    <source>
        <dbReference type="RuleBase" id="RU004075"/>
    </source>
</evidence>
<comment type="cofactor">
    <cofactor evidence="1 7 9">
        <name>pyridoxal 5'-phosphate</name>
        <dbReference type="ChEBI" id="CHEBI:597326"/>
    </cofactor>
</comment>
<dbReference type="InterPro" id="IPR020578">
    <property type="entry name" value="Aminotrans_V_PyrdxlP_BS"/>
</dbReference>
<dbReference type="SUPFAM" id="SSF53383">
    <property type="entry name" value="PLP-dependent transferases"/>
    <property type="match status" value="1"/>
</dbReference>
<dbReference type="GO" id="GO:0019265">
    <property type="term" value="P:glycine biosynthetic process, by transamination of glyoxylate"/>
    <property type="evidence" value="ECO:0007669"/>
    <property type="project" value="TreeGrafter"/>
</dbReference>
<evidence type="ECO:0000259" key="10">
    <source>
        <dbReference type="Pfam" id="PF00266"/>
    </source>
</evidence>
<evidence type="ECO:0000313" key="12">
    <source>
        <dbReference type="Proteomes" id="UP001205748"/>
    </source>
</evidence>
<dbReference type="RefSeq" id="WP_257530368.1">
    <property type="nucleotide sequence ID" value="NZ_JANKAS010000005.1"/>
</dbReference>
<feature type="binding site" evidence="6">
    <location>
        <position position="334"/>
    </location>
    <ligand>
        <name>substrate</name>
    </ligand>
</feature>
<evidence type="ECO:0000256" key="1">
    <source>
        <dbReference type="ARBA" id="ARBA00001933"/>
    </source>
</evidence>
<evidence type="ECO:0000256" key="7">
    <source>
        <dbReference type="PIRSR" id="PIRSR000524-50"/>
    </source>
</evidence>
<keyword evidence="3 11" id="KW-0032">Aminotransferase</keyword>
<dbReference type="Gene3D" id="3.40.640.10">
    <property type="entry name" value="Type I PLP-dependent aspartate aminotransferase-like (Major domain)"/>
    <property type="match status" value="1"/>
</dbReference>
<dbReference type="PIRSF" id="PIRSF000524">
    <property type="entry name" value="SPT"/>
    <property type="match status" value="1"/>
</dbReference>
<dbReference type="InterPro" id="IPR024169">
    <property type="entry name" value="SP_NH2Trfase/AEP_transaminase"/>
</dbReference>
<evidence type="ECO:0000256" key="5">
    <source>
        <dbReference type="ARBA" id="ARBA00022898"/>
    </source>
</evidence>
<gene>
    <name evidence="11" type="ORF">NSA47_06940</name>
</gene>
<dbReference type="AlphaFoldDB" id="A0AAE3KZT2"/>
<accession>A0AAE3KZT2</accession>
<dbReference type="EMBL" id="JANKAS010000005">
    <property type="protein sequence ID" value="MCR1898727.1"/>
    <property type="molecule type" value="Genomic_DNA"/>
</dbReference>
<dbReference type="InterPro" id="IPR000192">
    <property type="entry name" value="Aminotrans_V_dom"/>
</dbReference>
<dbReference type="InterPro" id="IPR015421">
    <property type="entry name" value="PyrdxlP-dep_Trfase_major"/>
</dbReference>
<name>A0AAE3KZT2_9FIRM</name>
<comment type="similarity">
    <text evidence="2 8">Belongs to the class-V pyridoxal-phosphate-dependent aminotransferase family.</text>
</comment>
<evidence type="ECO:0000313" key="11">
    <source>
        <dbReference type="EMBL" id="MCR1898727.1"/>
    </source>
</evidence>
<feature type="domain" description="Aminotransferase class V" evidence="10">
    <location>
        <begin position="42"/>
        <end position="321"/>
    </location>
</feature>
<dbReference type="GO" id="GO:0004760">
    <property type="term" value="F:L-serine-pyruvate transaminase activity"/>
    <property type="evidence" value="ECO:0007669"/>
    <property type="project" value="TreeGrafter"/>
</dbReference>
<evidence type="ECO:0000256" key="9">
    <source>
        <dbReference type="RuleBase" id="RU004504"/>
    </source>
</evidence>
<comment type="caution">
    <text evidence="11">The sequence shown here is derived from an EMBL/GenBank/DDBJ whole genome shotgun (WGS) entry which is preliminary data.</text>
</comment>
<dbReference type="PANTHER" id="PTHR21152">
    <property type="entry name" value="AMINOTRANSFERASE CLASS V"/>
    <property type="match status" value="1"/>
</dbReference>
<dbReference type="PANTHER" id="PTHR21152:SF24">
    <property type="entry name" value="ALANINE--GLYOXYLATE AMINOTRANSFERASE 1"/>
    <property type="match status" value="1"/>
</dbReference>
<reference evidence="11" key="1">
    <citation type="submission" date="2022-07" db="EMBL/GenBank/DDBJ databases">
        <title>Enhanced cultured diversity of the mouse gut microbiota enables custom-made synthetic communities.</title>
        <authorList>
            <person name="Afrizal A."/>
        </authorList>
    </citation>
    <scope>NUCLEOTIDE SEQUENCE</scope>
    <source>
        <strain evidence="11">DSM 28593</strain>
    </source>
</reference>
<evidence type="ECO:0000256" key="4">
    <source>
        <dbReference type="ARBA" id="ARBA00022679"/>
    </source>
</evidence>
<dbReference type="GO" id="GO:0008453">
    <property type="term" value="F:alanine-glyoxylate transaminase activity"/>
    <property type="evidence" value="ECO:0007669"/>
    <property type="project" value="TreeGrafter"/>
</dbReference>
<dbReference type="Proteomes" id="UP001205748">
    <property type="component" value="Unassembled WGS sequence"/>
</dbReference>
<dbReference type="Pfam" id="PF00266">
    <property type="entry name" value="Aminotran_5"/>
    <property type="match status" value="1"/>
</dbReference>
<dbReference type="InterPro" id="IPR015424">
    <property type="entry name" value="PyrdxlP-dep_Trfase"/>
</dbReference>
<organism evidence="11 12">
    <name type="scientific">Irregularibacter muris</name>
    <dbReference type="NCBI Taxonomy" id="1796619"/>
    <lineage>
        <taxon>Bacteria</taxon>
        <taxon>Bacillati</taxon>
        <taxon>Bacillota</taxon>
        <taxon>Clostridia</taxon>
        <taxon>Eubacteriales</taxon>
        <taxon>Eubacteriaceae</taxon>
        <taxon>Irregularibacter</taxon>
    </lineage>
</organism>
<feature type="modified residue" description="N6-(pyridoxal phosphate)lysine" evidence="7">
    <location>
        <position position="191"/>
    </location>
</feature>
<dbReference type="InterPro" id="IPR015422">
    <property type="entry name" value="PyrdxlP-dep_Trfase_small"/>
</dbReference>
<protein>
    <submittedName>
        <fullName evidence="11">Alanine--glyoxylate aminotransferase family protein</fullName>
    </submittedName>
</protein>
<evidence type="ECO:0000256" key="6">
    <source>
        <dbReference type="PIRSR" id="PIRSR000524-1"/>
    </source>
</evidence>
<dbReference type="PROSITE" id="PS00595">
    <property type="entry name" value="AA_TRANSFER_CLASS_5"/>
    <property type="match status" value="1"/>
</dbReference>
<keyword evidence="12" id="KW-1185">Reference proteome</keyword>
<keyword evidence="5 7" id="KW-0663">Pyridoxal phosphate</keyword>